<dbReference type="Proteomes" id="UP000194221">
    <property type="component" value="Unassembled WGS sequence"/>
</dbReference>
<dbReference type="InterPro" id="IPR036890">
    <property type="entry name" value="HATPase_C_sf"/>
</dbReference>
<organism evidence="3 4">
    <name type="scientific">Tenacibaculum holothuriorum</name>
    <dbReference type="NCBI Taxonomy" id="1635173"/>
    <lineage>
        <taxon>Bacteria</taxon>
        <taxon>Pseudomonadati</taxon>
        <taxon>Bacteroidota</taxon>
        <taxon>Flavobacteriia</taxon>
        <taxon>Flavobacteriales</taxon>
        <taxon>Flavobacteriaceae</taxon>
        <taxon>Tenacibaculum</taxon>
    </lineage>
</organism>
<dbReference type="EMBL" id="LAPZ01000003">
    <property type="protein sequence ID" value="OSY88393.1"/>
    <property type="molecule type" value="Genomic_DNA"/>
</dbReference>
<dbReference type="Gene3D" id="3.30.565.10">
    <property type="entry name" value="Histidine kinase-like ATPase, C-terminal domain"/>
    <property type="match status" value="1"/>
</dbReference>
<name>A0A1Y2PD39_9FLAO</name>
<comment type="caution">
    <text evidence="3">The sequence shown here is derived from an EMBL/GenBank/DDBJ whole genome shotgun (WGS) entry which is preliminary data.</text>
</comment>
<dbReference type="GO" id="GO:0000155">
    <property type="term" value="F:phosphorelay sensor kinase activity"/>
    <property type="evidence" value="ECO:0007669"/>
    <property type="project" value="InterPro"/>
</dbReference>
<dbReference type="Pfam" id="PF06580">
    <property type="entry name" value="His_kinase"/>
    <property type="match status" value="1"/>
</dbReference>
<keyword evidence="1" id="KW-0472">Membrane</keyword>
<feature type="transmembrane region" description="Helical" evidence="1">
    <location>
        <begin position="102"/>
        <end position="124"/>
    </location>
</feature>
<evidence type="ECO:0000259" key="2">
    <source>
        <dbReference type="Pfam" id="PF06580"/>
    </source>
</evidence>
<keyword evidence="3" id="KW-0418">Kinase</keyword>
<feature type="transmembrane region" description="Helical" evidence="1">
    <location>
        <begin position="10"/>
        <end position="27"/>
    </location>
</feature>
<dbReference type="AlphaFoldDB" id="A0A1Y2PD39"/>
<dbReference type="InterPro" id="IPR050640">
    <property type="entry name" value="Bact_2-comp_sensor_kinase"/>
</dbReference>
<keyword evidence="3" id="KW-0808">Transferase</keyword>
<feature type="transmembrane region" description="Helical" evidence="1">
    <location>
        <begin position="65"/>
        <end position="82"/>
    </location>
</feature>
<dbReference type="InParanoid" id="A0A1Y2PD39"/>
<dbReference type="GO" id="GO:0016020">
    <property type="term" value="C:membrane"/>
    <property type="evidence" value="ECO:0007669"/>
    <property type="project" value="InterPro"/>
</dbReference>
<dbReference type="FunCoup" id="A0A1Y2PD39">
    <property type="interactions" value="16"/>
</dbReference>
<proteinExistence type="predicted"/>
<keyword evidence="4" id="KW-1185">Reference proteome</keyword>
<keyword evidence="1" id="KW-1133">Transmembrane helix</keyword>
<dbReference type="InterPro" id="IPR010559">
    <property type="entry name" value="Sig_transdc_His_kin_internal"/>
</dbReference>
<accession>A0A1Y2PD39</accession>
<dbReference type="RefSeq" id="WP_086030122.1">
    <property type="nucleotide sequence ID" value="NZ_LAPZ01000003.1"/>
</dbReference>
<feature type="domain" description="Signal transduction histidine kinase internal region" evidence="2">
    <location>
        <begin position="143"/>
        <end position="219"/>
    </location>
</feature>
<evidence type="ECO:0000313" key="4">
    <source>
        <dbReference type="Proteomes" id="UP000194221"/>
    </source>
</evidence>
<dbReference type="OrthoDB" id="9809908at2"/>
<feature type="transmembrane region" description="Helical" evidence="1">
    <location>
        <begin position="33"/>
        <end position="56"/>
    </location>
</feature>
<dbReference type="PANTHER" id="PTHR34220:SF7">
    <property type="entry name" value="SENSOR HISTIDINE KINASE YPDA"/>
    <property type="match status" value="1"/>
</dbReference>
<protein>
    <submittedName>
        <fullName evidence="3">Histidine kinase</fullName>
    </submittedName>
</protein>
<evidence type="ECO:0000313" key="3">
    <source>
        <dbReference type="EMBL" id="OSY88393.1"/>
    </source>
</evidence>
<gene>
    <name evidence="3" type="ORF">WH52_06435</name>
</gene>
<evidence type="ECO:0000256" key="1">
    <source>
        <dbReference type="SAM" id="Phobius"/>
    </source>
</evidence>
<reference evidence="3 4" key="1">
    <citation type="submission" date="2015-03" db="EMBL/GenBank/DDBJ databases">
        <title>Genome sequence of Tenacibaculum sp. S2-2, isolated from intestinal microbiota of sea cucumber, Apostichopus japonicas.</title>
        <authorList>
            <person name="Shao Z."/>
            <person name="Wang L."/>
            <person name="Li X."/>
        </authorList>
    </citation>
    <scope>NUCLEOTIDE SEQUENCE [LARGE SCALE GENOMIC DNA]</scope>
    <source>
        <strain evidence="3 4">S2-2</strain>
    </source>
</reference>
<dbReference type="STRING" id="1635173.WH52_06435"/>
<sequence>MKVNFKAKEFIYQALFAVVLFLIYSFDKHNKSFHLYSVFFFSFYLSVSLFISYVLIPRYFYQKKLITFWVLILIILLGLYYAEEYVLEPLLVGGERAEHVSNIYYTLLSIFPIVFMMVAFKIAWDIVKKQQELETMQTAINESELRFLKSQINPHFLFNNLNNLYSYALDNSPQTPSIILELSSVLRYMLYDCKEDFVPLEKEIEHLKNFTALNELQIEGRGKVSFNTKNCRGSYKIAPLILMVFIENAFKHSTASQSELIDIDIDLSIRNNQLIFVCKNTFLENTNTQNLSKGIGLENVKKRLQLLYPKAHKLKISTDSNYYIVNLTLNLSSE</sequence>
<dbReference type="PANTHER" id="PTHR34220">
    <property type="entry name" value="SENSOR HISTIDINE KINASE YPDA"/>
    <property type="match status" value="1"/>
</dbReference>
<keyword evidence="1" id="KW-0812">Transmembrane</keyword>